<dbReference type="SUPFAM" id="SSF52540">
    <property type="entry name" value="P-loop containing nucleoside triphosphate hydrolases"/>
    <property type="match status" value="2"/>
</dbReference>
<organism evidence="5 6">
    <name type="scientific">Candidatus Collierbacteria bacterium GW2011_GWC2_43_12</name>
    <dbReference type="NCBI Taxonomy" id="1618390"/>
    <lineage>
        <taxon>Bacteria</taxon>
        <taxon>Candidatus Collieribacteriota</taxon>
    </lineage>
</organism>
<dbReference type="PROSITE" id="PS50893">
    <property type="entry name" value="ABC_TRANSPORTER_2"/>
    <property type="match status" value="1"/>
</dbReference>
<reference evidence="5 6" key="1">
    <citation type="journal article" date="2015" name="Nature">
        <title>rRNA introns, odd ribosomes, and small enigmatic genomes across a large radiation of phyla.</title>
        <authorList>
            <person name="Brown C.T."/>
            <person name="Hug L.A."/>
            <person name="Thomas B.C."/>
            <person name="Sharon I."/>
            <person name="Castelle C.J."/>
            <person name="Singh A."/>
            <person name="Wilkins M.J."/>
            <person name="Williams K.H."/>
            <person name="Banfield J.F."/>
        </authorList>
    </citation>
    <scope>NUCLEOTIDE SEQUENCE [LARGE SCALE GENOMIC DNA]</scope>
</reference>
<dbReference type="SMART" id="SM00382">
    <property type="entry name" value="AAA"/>
    <property type="match status" value="2"/>
</dbReference>
<evidence type="ECO:0000313" key="5">
    <source>
        <dbReference type="EMBL" id="KKS94901.1"/>
    </source>
</evidence>
<dbReference type="GO" id="GO:0005524">
    <property type="term" value="F:ATP binding"/>
    <property type="evidence" value="ECO:0007669"/>
    <property type="project" value="UniProtKB-KW"/>
</dbReference>
<dbReference type="AlphaFoldDB" id="A0A0G1FIH1"/>
<dbReference type="Pfam" id="PF12848">
    <property type="entry name" value="ABC_tran_Xtn"/>
    <property type="match status" value="1"/>
</dbReference>
<evidence type="ECO:0000256" key="2">
    <source>
        <dbReference type="ARBA" id="ARBA00022741"/>
    </source>
</evidence>
<dbReference type="PANTHER" id="PTHR19211:SF14">
    <property type="entry name" value="ATP-BINDING CASSETTE SUB-FAMILY F MEMBER 1"/>
    <property type="match status" value="1"/>
</dbReference>
<dbReference type="Pfam" id="PF00005">
    <property type="entry name" value="ABC_tran"/>
    <property type="match status" value="2"/>
</dbReference>
<evidence type="ECO:0000256" key="3">
    <source>
        <dbReference type="ARBA" id="ARBA00022840"/>
    </source>
</evidence>
<gene>
    <name evidence="5" type="ORF">UV68_C0001G0042</name>
</gene>
<comment type="caution">
    <text evidence="5">The sequence shown here is derived from an EMBL/GenBank/DDBJ whole genome shotgun (WGS) entry which is preliminary data.</text>
</comment>
<proteinExistence type="predicted"/>
<accession>A0A0G1FIH1</accession>
<evidence type="ECO:0000256" key="1">
    <source>
        <dbReference type="ARBA" id="ARBA00022737"/>
    </source>
</evidence>
<dbReference type="Proteomes" id="UP000033980">
    <property type="component" value="Unassembled WGS sequence"/>
</dbReference>
<dbReference type="InterPro" id="IPR032781">
    <property type="entry name" value="ABC_tran_Xtn"/>
</dbReference>
<dbReference type="InterPro" id="IPR003593">
    <property type="entry name" value="AAA+_ATPase"/>
</dbReference>
<keyword evidence="3 5" id="KW-0067">ATP-binding</keyword>
<dbReference type="InterPro" id="IPR017871">
    <property type="entry name" value="ABC_transporter-like_CS"/>
</dbReference>
<dbReference type="PANTHER" id="PTHR19211">
    <property type="entry name" value="ATP-BINDING TRANSPORT PROTEIN-RELATED"/>
    <property type="match status" value="1"/>
</dbReference>
<name>A0A0G1FIH1_9BACT</name>
<dbReference type="Gene3D" id="3.40.50.300">
    <property type="entry name" value="P-loop containing nucleotide triphosphate hydrolases"/>
    <property type="match status" value="3"/>
</dbReference>
<dbReference type="PROSITE" id="PS00211">
    <property type="entry name" value="ABC_TRANSPORTER_1"/>
    <property type="match status" value="1"/>
</dbReference>
<dbReference type="PATRIC" id="fig|1618390.3.peg.42"/>
<evidence type="ECO:0000313" key="6">
    <source>
        <dbReference type="Proteomes" id="UP000033980"/>
    </source>
</evidence>
<dbReference type="InterPro" id="IPR027417">
    <property type="entry name" value="P-loop_NTPase"/>
</dbReference>
<keyword evidence="1" id="KW-0677">Repeat</keyword>
<feature type="domain" description="ABC transporter" evidence="4">
    <location>
        <begin position="253"/>
        <end position="454"/>
    </location>
</feature>
<keyword evidence="2" id="KW-0547">Nucleotide-binding</keyword>
<protein>
    <submittedName>
        <fullName evidence="5">ABC transporter, ATP-binding protein</fullName>
    </submittedName>
</protein>
<dbReference type="EMBL" id="LCFK01000001">
    <property type="protein sequence ID" value="KKS94901.1"/>
    <property type="molecule type" value="Genomic_DNA"/>
</dbReference>
<dbReference type="CDD" id="cd03221">
    <property type="entry name" value="ABCF_EF-3"/>
    <property type="match status" value="2"/>
</dbReference>
<sequence length="454" mass="51475">MINLKITKLEKSYNQPLLDSVTLTHTGNGVVALIGDNGSGKSTLLKILMGLEEQDGGKIEWGGEPRIGYLQQEIDSLPTLSGGQKKIALLADLIYSNLYDVLLLDEPDNHLDIENKQWLANAIESFDGLVIMISHDRHLLKQITTHTWLVEDREVRTYPFGYEKFVTEYENERESMEHLFHVQEKEHKRLKELVNVFKARASSGPKMARYYHALEKRLARFEAEMVKDPKKHDVHIELNTSVSAKQIKNKLAIMVRSASFSYPENPVFENAELFIEVGEKVALVSPNGTGKSTLIKMILSQLELSEGVARTGENLKVGYYSQEHLETLDKDASPIECFTKRFPIADYEAASVLRKFYFSKHTIKSKIWTLSGGQKARLQLALFLYTNPDILILDEPTNHLDLKSVAALEEFLVDYAGTVLLISHDHDLLNNVCDIAYEIKNHKIKFSPNFLSAS</sequence>
<dbReference type="InterPro" id="IPR003439">
    <property type="entry name" value="ABC_transporter-like_ATP-bd"/>
</dbReference>
<dbReference type="InterPro" id="IPR050611">
    <property type="entry name" value="ABCF"/>
</dbReference>
<dbReference type="GO" id="GO:0016887">
    <property type="term" value="F:ATP hydrolysis activity"/>
    <property type="evidence" value="ECO:0007669"/>
    <property type="project" value="InterPro"/>
</dbReference>
<evidence type="ECO:0000259" key="4">
    <source>
        <dbReference type="PROSITE" id="PS50893"/>
    </source>
</evidence>